<keyword evidence="3" id="KW-0326">Glycosidase</keyword>
<dbReference type="GO" id="GO:0006152">
    <property type="term" value="P:purine nucleoside catabolic process"/>
    <property type="evidence" value="ECO:0007669"/>
    <property type="project" value="TreeGrafter"/>
</dbReference>
<dbReference type="EnsemblProtists" id="EOD03842">
    <property type="protein sequence ID" value="EOD03842"/>
    <property type="gene ID" value="EMIHUDRAFT_121730"/>
</dbReference>
<evidence type="ECO:0000256" key="2">
    <source>
        <dbReference type="ARBA" id="ARBA00022801"/>
    </source>
</evidence>
<dbReference type="PANTHER" id="PTHR12304">
    <property type="entry name" value="INOSINE-URIDINE PREFERRING NUCLEOSIDE HYDROLASE"/>
    <property type="match status" value="1"/>
</dbReference>
<dbReference type="GeneID" id="17249991"/>
<evidence type="ECO:0000256" key="1">
    <source>
        <dbReference type="ARBA" id="ARBA00009176"/>
    </source>
</evidence>
<comment type="similarity">
    <text evidence="1">Belongs to the IUNH family.</text>
</comment>
<dbReference type="GO" id="GO:0005829">
    <property type="term" value="C:cytosol"/>
    <property type="evidence" value="ECO:0007669"/>
    <property type="project" value="TreeGrafter"/>
</dbReference>
<dbReference type="AlphaFoldDB" id="A0A0D3HXV7"/>
<dbReference type="InterPro" id="IPR023186">
    <property type="entry name" value="IUNH"/>
</dbReference>
<dbReference type="RefSeq" id="XP_005756271.1">
    <property type="nucleotide sequence ID" value="XM_005756214.1"/>
</dbReference>
<dbReference type="eggNOG" id="KOG2938">
    <property type="taxonomic scope" value="Eukaryota"/>
</dbReference>
<dbReference type="PaxDb" id="2903-EOD03842"/>
<feature type="chain" id="PRO_5044053442" description="Inosine/uridine-preferring nucleoside hydrolase domain-containing protein" evidence="4">
    <location>
        <begin position="19"/>
        <end position="566"/>
    </location>
</feature>
<keyword evidence="4" id="KW-0732">Signal</keyword>
<dbReference type="KEGG" id="ehx:EMIHUDRAFT_121730"/>
<dbReference type="EnsemblProtists" id="EOD05107">
    <property type="protein sequence ID" value="EOD05107"/>
    <property type="gene ID" value="EMIHUDRAFT_107336"/>
</dbReference>
<feature type="signal peptide" evidence="4">
    <location>
        <begin position="1"/>
        <end position="18"/>
    </location>
</feature>
<evidence type="ECO:0000313" key="6">
    <source>
        <dbReference type="EnsemblProtists" id="EOD03842"/>
    </source>
</evidence>
<feature type="domain" description="Inosine/uridine-preferring nucleoside hydrolase" evidence="5">
    <location>
        <begin position="25"/>
        <end position="370"/>
    </location>
</feature>
<dbReference type="RefSeq" id="XP_005757536.1">
    <property type="nucleotide sequence ID" value="XM_005757479.1"/>
</dbReference>
<name>A0A0D3HXV7_EMIH1</name>
<dbReference type="SUPFAM" id="SSF53590">
    <property type="entry name" value="Nucleoside hydrolase"/>
    <property type="match status" value="1"/>
</dbReference>
<sequence length="566" mass="60825">MQLLLVLPSLAILAGALTLPSPEEVLIDLDPGGLVWTGLDADDDLALLMAIALNRTRPGIRIVGVTVCGGNAPIKHTSPGLDLLLRTAGVTSADFQHGIARGYGWRDMHVAWPKLRKMNRLSPDWPSSDAAADLIIRAAHASGPNGLTVLTLGPATNLARALAKDPGIEPRLRRVILMGGELTGGKMCLNFASDRASARAVLASSVPTMLVPIQTCAQVAFTSDDVETLEARCCSAFGDGEDSGEEANGEAAACALLKKARLQTRVMPWLVNARVAPRLPDGSRWRRSSRLQRGFIPWDVIALLAAFKPRHFGAWEAHKVEMPRCAHLGEREPCDATMRVEPTPVKGVVVDLEDGLVRADTTAAEDEEEAAQSHAKTLHSRAAWRDVALIPHLVRSERELVADAISLLCAVPAARVRDAKGGRRRSARPALLLGFLREAAVAASPPPRTAVPKIPSTLRCSFKRPGGFLWRGFCLLLAGLCCCGQALEAEEMRLMRLREGAGLLRRTPATATPLGAKKTGKRAAEAARRAIALEREVWVDGECRGGRRKGEGDCRPPPFAHLDAFV</sequence>
<dbReference type="Proteomes" id="UP000013827">
    <property type="component" value="Unassembled WGS sequence"/>
</dbReference>
<dbReference type="GeneID" id="17251310"/>
<proteinExistence type="inferred from homology"/>
<evidence type="ECO:0000259" key="5">
    <source>
        <dbReference type="Pfam" id="PF01156"/>
    </source>
</evidence>
<accession>A0A0D3HXV7</accession>
<dbReference type="OMA" id="TLEARCC"/>
<organism evidence="6 7">
    <name type="scientific">Emiliania huxleyi (strain CCMP1516)</name>
    <dbReference type="NCBI Taxonomy" id="280463"/>
    <lineage>
        <taxon>Eukaryota</taxon>
        <taxon>Haptista</taxon>
        <taxon>Haptophyta</taxon>
        <taxon>Prymnesiophyceae</taxon>
        <taxon>Isochrysidales</taxon>
        <taxon>Noelaerhabdaceae</taxon>
        <taxon>Emiliania</taxon>
    </lineage>
</organism>
<keyword evidence="7" id="KW-1185">Reference proteome</keyword>
<reference evidence="6" key="2">
    <citation type="submission" date="2024-10" db="UniProtKB">
        <authorList>
            <consortium name="EnsemblProtists"/>
        </authorList>
    </citation>
    <scope>IDENTIFICATION</scope>
</reference>
<dbReference type="InterPro" id="IPR001910">
    <property type="entry name" value="Inosine/uridine_hydrolase_dom"/>
</dbReference>
<dbReference type="InterPro" id="IPR036452">
    <property type="entry name" value="Ribo_hydro-like"/>
</dbReference>
<evidence type="ECO:0000256" key="4">
    <source>
        <dbReference type="SAM" id="SignalP"/>
    </source>
</evidence>
<dbReference type="Pfam" id="PF01156">
    <property type="entry name" value="IU_nuc_hydro"/>
    <property type="match status" value="1"/>
</dbReference>
<protein>
    <recommendedName>
        <fullName evidence="5">Inosine/uridine-preferring nucleoside hydrolase domain-containing protein</fullName>
    </recommendedName>
</protein>
<dbReference type="GO" id="GO:0008477">
    <property type="term" value="F:purine nucleosidase activity"/>
    <property type="evidence" value="ECO:0007669"/>
    <property type="project" value="TreeGrafter"/>
</dbReference>
<evidence type="ECO:0000256" key="3">
    <source>
        <dbReference type="ARBA" id="ARBA00023295"/>
    </source>
</evidence>
<dbReference type="PANTHER" id="PTHR12304:SF4">
    <property type="entry name" value="URIDINE NUCLEOSIDASE"/>
    <property type="match status" value="1"/>
</dbReference>
<dbReference type="Gene3D" id="3.90.245.10">
    <property type="entry name" value="Ribonucleoside hydrolase-like"/>
    <property type="match status" value="1"/>
</dbReference>
<dbReference type="KEGG" id="ehx:EMIHUDRAFT_107336"/>
<evidence type="ECO:0000313" key="7">
    <source>
        <dbReference type="Proteomes" id="UP000013827"/>
    </source>
</evidence>
<reference evidence="7" key="1">
    <citation type="journal article" date="2013" name="Nature">
        <title>Pan genome of the phytoplankton Emiliania underpins its global distribution.</title>
        <authorList>
            <person name="Read B.A."/>
            <person name="Kegel J."/>
            <person name="Klute M.J."/>
            <person name="Kuo A."/>
            <person name="Lefebvre S.C."/>
            <person name="Maumus F."/>
            <person name="Mayer C."/>
            <person name="Miller J."/>
            <person name="Monier A."/>
            <person name="Salamov A."/>
            <person name="Young J."/>
            <person name="Aguilar M."/>
            <person name="Claverie J.M."/>
            <person name="Frickenhaus S."/>
            <person name="Gonzalez K."/>
            <person name="Herman E.K."/>
            <person name="Lin Y.C."/>
            <person name="Napier J."/>
            <person name="Ogata H."/>
            <person name="Sarno A.F."/>
            <person name="Shmutz J."/>
            <person name="Schroeder D."/>
            <person name="de Vargas C."/>
            <person name="Verret F."/>
            <person name="von Dassow P."/>
            <person name="Valentin K."/>
            <person name="Van de Peer Y."/>
            <person name="Wheeler G."/>
            <person name="Dacks J.B."/>
            <person name="Delwiche C.F."/>
            <person name="Dyhrman S.T."/>
            <person name="Glockner G."/>
            <person name="John U."/>
            <person name="Richards T."/>
            <person name="Worden A.Z."/>
            <person name="Zhang X."/>
            <person name="Grigoriev I.V."/>
            <person name="Allen A.E."/>
            <person name="Bidle K."/>
            <person name="Borodovsky M."/>
            <person name="Bowler C."/>
            <person name="Brownlee C."/>
            <person name="Cock J.M."/>
            <person name="Elias M."/>
            <person name="Gladyshev V.N."/>
            <person name="Groth M."/>
            <person name="Guda C."/>
            <person name="Hadaegh A."/>
            <person name="Iglesias-Rodriguez M.D."/>
            <person name="Jenkins J."/>
            <person name="Jones B.M."/>
            <person name="Lawson T."/>
            <person name="Leese F."/>
            <person name="Lindquist E."/>
            <person name="Lobanov A."/>
            <person name="Lomsadze A."/>
            <person name="Malik S.B."/>
            <person name="Marsh M.E."/>
            <person name="Mackinder L."/>
            <person name="Mock T."/>
            <person name="Mueller-Roeber B."/>
            <person name="Pagarete A."/>
            <person name="Parker M."/>
            <person name="Probert I."/>
            <person name="Quesneville H."/>
            <person name="Raines C."/>
            <person name="Rensing S.A."/>
            <person name="Riano-Pachon D.M."/>
            <person name="Richier S."/>
            <person name="Rokitta S."/>
            <person name="Shiraiwa Y."/>
            <person name="Soanes D.M."/>
            <person name="van der Giezen M."/>
            <person name="Wahlund T.M."/>
            <person name="Williams B."/>
            <person name="Wilson W."/>
            <person name="Wolfe G."/>
            <person name="Wurch L.L."/>
        </authorList>
    </citation>
    <scope>NUCLEOTIDE SEQUENCE</scope>
</reference>
<keyword evidence="2" id="KW-0378">Hydrolase</keyword>
<dbReference type="HOGENOM" id="CLU_481866_0_0_1"/>